<evidence type="ECO:0000256" key="3">
    <source>
        <dbReference type="ARBA" id="ARBA00022475"/>
    </source>
</evidence>
<dbReference type="InterPro" id="IPR050107">
    <property type="entry name" value="ABC_carbohydrate_import_ATPase"/>
</dbReference>
<dbReference type="InterPro" id="IPR003593">
    <property type="entry name" value="AAA+_ATPase"/>
</dbReference>
<evidence type="ECO:0000256" key="5">
    <source>
        <dbReference type="ARBA" id="ARBA00022741"/>
    </source>
</evidence>
<dbReference type="HOGENOM" id="CLU_000604_92_3_0"/>
<organism evidence="10 11">
    <name type="scientific">Fimbriimonas ginsengisoli Gsoil 348</name>
    <dbReference type="NCBI Taxonomy" id="661478"/>
    <lineage>
        <taxon>Bacteria</taxon>
        <taxon>Bacillati</taxon>
        <taxon>Armatimonadota</taxon>
        <taxon>Fimbriimonadia</taxon>
        <taxon>Fimbriimonadales</taxon>
        <taxon>Fimbriimonadaceae</taxon>
        <taxon>Fimbriimonas</taxon>
    </lineage>
</organism>
<dbReference type="EMBL" id="CP007139">
    <property type="protein sequence ID" value="AIE84384.1"/>
    <property type="molecule type" value="Genomic_DNA"/>
</dbReference>
<keyword evidence="5" id="KW-0547">Nucleotide-binding</keyword>
<dbReference type="Gene3D" id="3.40.50.300">
    <property type="entry name" value="P-loop containing nucleotide triphosphate hydrolases"/>
    <property type="match status" value="2"/>
</dbReference>
<keyword evidence="8" id="KW-0472">Membrane</keyword>
<evidence type="ECO:0000313" key="10">
    <source>
        <dbReference type="EMBL" id="AIE84384.1"/>
    </source>
</evidence>
<evidence type="ECO:0000256" key="2">
    <source>
        <dbReference type="ARBA" id="ARBA00022448"/>
    </source>
</evidence>
<dbReference type="CDD" id="cd03215">
    <property type="entry name" value="ABC_Carb_Monos_II"/>
    <property type="match status" value="1"/>
</dbReference>
<dbReference type="SMART" id="SM00382">
    <property type="entry name" value="AAA"/>
    <property type="match status" value="2"/>
</dbReference>
<keyword evidence="4" id="KW-0677">Repeat</keyword>
<dbReference type="GO" id="GO:0016887">
    <property type="term" value="F:ATP hydrolysis activity"/>
    <property type="evidence" value="ECO:0007669"/>
    <property type="project" value="InterPro"/>
</dbReference>
<dbReference type="eggNOG" id="COG1129">
    <property type="taxonomic scope" value="Bacteria"/>
</dbReference>
<sequence length="497" mass="53288">MPILSVQHLSKAFPGVQALSDVSLEIEAGTVHALMGENGAGKSTLGKILAGLYQPDEGEVQLDGQHVRFRGPQDASAAGISIVHQELLFAENLTVAENLCLGDLPRKGVWLDWDAMIERSKRWLDAIGANIDPKQILGELPISKQQLVQIAGGIGRGARVLIFDEPTSSLSQSEALKLLELIRDLRSRGVTCVYVSHRLEEVFAICDSVTVLRDGSVVGTKPMASLDRDELVRMMIGRELASSLSDHEHPPVGDEVLRVEGLTSPGKFEEISFSLRNGEILGFAGLVGAGRTELAHALFGLDPMSHGKVVLHGKEARVGGPMQAMQAGIGLVPEDRKRHGLVLSLTARQNISLPTLDRVASIGWIQQTKERSIAQKFFDRMRVKAPGLDAPTLGLSGGNQQKLVIAKWLAAESDVLLVDEPTRGVDVGAKAEIHNLIRGLAAEGRAVLLISSDLPELLALATRIVVMREGRVVGELPGGATEEQTMRLMAGVSSLAA</sequence>
<dbReference type="PANTHER" id="PTHR43790:SF9">
    <property type="entry name" value="GALACTOFURANOSE TRANSPORTER ATP-BINDING PROTEIN YTFR"/>
    <property type="match status" value="1"/>
</dbReference>
<keyword evidence="6" id="KW-0067">ATP-binding</keyword>
<evidence type="ECO:0000259" key="9">
    <source>
        <dbReference type="PROSITE" id="PS50893"/>
    </source>
</evidence>
<gene>
    <name evidence="10" type="ORF">OP10G_1016</name>
</gene>
<comment type="subcellular location">
    <subcellularLocation>
        <location evidence="1">Cell membrane</location>
        <topology evidence="1">Peripheral membrane protein</topology>
    </subcellularLocation>
</comment>
<keyword evidence="11" id="KW-1185">Reference proteome</keyword>
<evidence type="ECO:0000256" key="8">
    <source>
        <dbReference type="ARBA" id="ARBA00023136"/>
    </source>
</evidence>
<dbReference type="STRING" id="661478.OP10G_1016"/>
<dbReference type="CDD" id="cd03216">
    <property type="entry name" value="ABC_Carb_Monos_I"/>
    <property type="match status" value="1"/>
</dbReference>
<dbReference type="GO" id="GO:0005886">
    <property type="term" value="C:plasma membrane"/>
    <property type="evidence" value="ECO:0007669"/>
    <property type="project" value="UniProtKB-SubCell"/>
</dbReference>
<evidence type="ECO:0000256" key="4">
    <source>
        <dbReference type="ARBA" id="ARBA00022737"/>
    </source>
</evidence>
<dbReference type="OrthoDB" id="9771863at2"/>
<dbReference type="Proteomes" id="UP000027982">
    <property type="component" value="Chromosome"/>
</dbReference>
<proteinExistence type="predicted"/>
<dbReference type="SUPFAM" id="SSF52540">
    <property type="entry name" value="P-loop containing nucleoside triphosphate hydrolases"/>
    <property type="match status" value="2"/>
</dbReference>
<dbReference type="RefSeq" id="WP_025226976.1">
    <property type="nucleotide sequence ID" value="NZ_CP007139.1"/>
</dbReference>
<keyword evidence="2" id="KW-0813">Transport</keyword>
<dbReference type="Pfam" id="PF00005">
    <property type="entry name" value="ABC_tran"/>
    <property type="match status" value="2"/>
</dbReference>
<dbReference type="AlphaFoldDB" id="A0A068NRY8"/>
<keyword evidence="7" id="KW-1278">Translocase</keyword>
<keyword evidence="3" id="KW-1003">Cell membrane</keyword>
<name>A0A068NRY8_FIMGI</name>
<dbReference type="FunFam" id="3.40.50.300:FF:000127">
    <property type="entry name" value="Ribose import ATP-binding protein RbsA"/>
    <property type="match status" value="1"/>
</dbReference>
<protein>
    <submittedName>
        <fullName evidence="10">ABC transporter related-protein</fullName>
    </submittedName>
</protein>
<feature type="domain" description="ABC transporter" evidence="9">
    <location>
        <begin position="4"/>
        <end position="239"/>
    </location>
</feature>
<evidence type="ECO:0000256" key="7">
    <source>
        <dbReference type="ARBA" id="ARBA00022967"/>
    </source>
</evidence>
<dbReference type="PROSITE" id="PS50893">
    <property type="entry name" value="ABC_TRANSPORTER_2"/>
    <property type="match status" value="2"/>
</dbReference>
<evidence type="ECO:0000256" key="6">
    <source>
        <dbReference type="ARBA" id="ARBA00022840"/>
    </source>
</evidence>
<dbReference type="KEGG" id="fgi:OP10G_1016"/>
<dbReference type="PANTHER" id="PTHR43790">
    <property type="entry name" value="CARBOHYDRATE TRANSPORT ATP-BINDING PROTEIN MG119-RELATED"/>
    <property type="match status" value="1"/>
</dbReference>
<dbReference type="InterPro" id="IPR003439">
    <property type="entry name" value="ABC_transporter-like_ATP-bd"/>
</dbReference>
<evidence type="ECO:0000256" key="1">
    <source>
        <dbReference type="ARBA" id="ARBA00004202"/>
    </source>
</evidence>
<accession>A0A068NRY8</accession>
<dbReference type="GO" id="GO:0005524">
    <property type="term" value="F:ATP binding"/>
    <property type="evidence" value="ECO:0007669"/>
    <property type="project" value="UniProtKB-KW"/>
</dbReference>
<dbReference type="InterPro" id="IPR017871">
    <property type="entry name" value="ABC_transporter-like_CS"/>
</dbReference>
<reference evidence="10 11" key="1">
    <citation type="journal article" date="2014" name="PLoS ONE">
        <title>The first complete genome sequence of the class fimbriimonadia in the phylum armatimonadetes.</title>
        <authorList>
            <person name="Hu Z.Y."/>
            <person name="Wang Y.Z."/>
            <person name="Im W.T."/>
            <person name="Wang S.Y."/>
            <person name="Zhao G.P."/>
            <person name="Zheng H.J."/>
            <person name="Quan Z.X."/>
        </authorList>
    </citation>
    <scope>NUCLEOTIDE SEQUENCE [LARGE SCALE GENOMIC DNA]</scope>
    <source>
        <strain evidence="10">Gsoil 348</strain>
    </source>
</reference>
<dbReference type="InterPro" id="IPR027417">
    <property type="entry name" value="P-loop_NTPase"/>
</dbReference>
<feature type="domain" description="ABC transporter" evidence="9">
    <location>
        <begin position="251"/>
        <end position="494"/>
    </location>
</feature>
<dbReference type="PROSITE" id="PS00211">
    <property type="entry name" value="ABC_TRANSPORTER_1"/>
    <property type="match status" value="1"/>
</dbReference>
<evidence type="ECO:0000313" key="11">
    <source>
        <dbReference type="Proteomes" id="UP000027982"/>
    </source>
</evidence>